<feature type="domain" description="Aspartate/ornithine carbamoyltransferase Asp/Orn-binding" evidence="7">
    <location>
        <begin position="146"/>
        <end position="298"/>
    </location>
</feature>
<dbReference type="GO" id="GO:0004585">
    <property type="term" value="F:ornithine carbamoyltransferase activity"/>
    <property type="evidence" value="ECO:0007669"/>
    <property type="project" value="UniProtKB-UniRule"/>
</dbReference>
<feature type="binding site" evidence="6">
    <location>
        <position position="221"/>
    </location>
    <ligand>
        <name>L-ornithine</name>
        <dbReference type="ChEBI" id="CHEBI:46911"/>
    </ligand>
</feature>
<dbReference type="GO" id="GO:0005737">
    <property type="term" value="C:cytoplasm"/>
    <property type="evidence" value="ECO:0007669"/>
    <property type="project" value="UniProtKB-SubCell"/>
</dbReference>
<dbReference type="GO" id="GO:0019240">
    <property type="term" value="P:citrulline biosynthetic process"/>
    <property type="evidence" value="ECO:0007669"/>
    <property type="project" value="TreeGrafter"/>
</dbReference>
<accession>A0A7V3NUR1</accession>
<evidence type="ECO:0000256" key="6">
    <source>
        <dbReference type="HAMAP-Rule" id="MF_01109"/>
    </source>
</evidence>
<dbReference type="PRINTS" id="PR00102">
    <property type="entry name" value="OTCASE"/>
</dbReference>
<feature type="binding site" evidence="6">
    <location>
        <begin position="127"/>
        <end position="130"/>
    </location>
    <ligand>
        <name>carbamoyl phosphate</name>
        <dbReference type="ChEBI" id="CHEBI:58228"/>
    </ligand>
</feature>
<dbReference type="PANTHER" id="PTHR45753">
    <property type="entry name" value="ORNITHINE CARBAMOYLTRANSFERASE, MITOCHONDRIAL"/>
    <property type="match status" value="1"/>
</dbReference>
<organism evidence="9">
    <name type="scientific">candidate division WOR-3 bacterium</name>
    <dbReference type="NCBI Taxonomy" id="2052148"/>
    <lineage>
        <taxon>Bacteria</taxon>
        <taxon>Bacteria division WOR-3</taxon>
    </lineage>
</organism>
<feature type="binding site" evidence="6">
    <location>
        <begin position="261"/>
        <end position="262"/>
    </location>
    <ligand>
        <name>carbamoyl phosphate</name>
        <dbReference type="ChEBI" id="CHEBI:58228"/>
    </ligand>
</feature>
<dbReference type="InterPro" id="IPR002292">
    <property type="entry name" value="Orn/put_carbamltrans"/>
</dbReference>
<dbReference type="GO" id="GO:0016597">
    <property type="term" value="F:amino acid binding"/>
    <property type="evidence" value="ECO:0007669"/>
    <property type="project" value="InterPro"/>
</dbReference>
<dbReference type="NCBIfam" id="NF001986">
    <property type="entry name" value="PRK00779.1"/>
    <property type="match status" value="1"/>
</dbReference>
<evidence type="ECO:0000313" key="9">
    <source>
        <dbReference type="EMBL" id="HGB36432.1"/>
    </source>
</evidence>
<dbReference type="InterPro" id="IPR006131">
    <property type="entry name" value="Asp_carbamoyltransf_Asp/Orn-bd"/>
</dbReference>
<dbReference type="EC" id="2.1.3.3" evidence="3 6"/>
<evidence type="ECO:0000256" key="2">
    <source>
        <dbReference type="ARBA" id="ARBA00007805"/>
    </source>
</evidence>
<evidence type="ECO:0000256" key="3">
    <source>
        <dbReference type="ARBA" id="ARBA00013007"/>
    </source>
</evidence>
<dbReference type="GO" id="GO:0042450">
    <property type="term" value="P:L-arginine biosynthetic process via ornithine"/>
    <property type="evidence" value="ECO:0007669"/>
    <property type="project" value="UniProtKB-UniRule"/>
</dbReference>
<dbReference type="NCBIfam" id="TIGR00658">
    <property type="entry name" value="orni_carb_tr"/>
    <property type="match status" value="1"/>
</dbReference>
<dbReference type="InterPro" id="IPR006132">
    <property type="entry name" value="Asp/Orn_carbamoyltranf_P-bd"/>
</dbReference>
<dbReference type="Pfam" id="PF02729">
    <property type="entry name" value="OTCace_N"/>
    <property type="match status" value="1"/>
</dbReference>
<dbReference type="AlphaFoldDB" id="A0A7V3NUR1"/>
<comment type="caution">
    <text evidence="9">The sequence shown here is derived from an EMBL/GenBank/DDBJ whole genome shotgun (WGS) entry which is preliminary data.</text>
</comment>
<comment type="pathway">
    <text evidence="1">Amino-acid biosynthesis; L-arginine biosynthesis; L-arginine from L-ornithine and carbamoyl phosphate: step 1/3.</text>
</comment>
<comment type="catalytic activity">
    <reaction evidence="5 6">
        <text>carbamoyl phosphate + L-ornithine = L-citrulline + phosphate + H(+)</text>
        <dbReference type="Rhea" id="RHEA:19513"/>
        <dbReference type="ChEBI" id="CHEBI:15378"/>
        <dbReference type="ChEBI" id="CHEBI:43474"/>
        <dbReference type="ChEBI" id="CHEBI:46911"/>
        <dbReference type="ChEBI" id="CHEBI:57743"/>
        <dbReference type="ChEBI" id="CHEBI:58228"/>
        <dbReference type="EC" id="2.1.3.3"/>
    </reaction>
</comment>
<feature type="binding site" evidence="6">
    <location>
        <position position="289"/>
    </location>
    <ligand>
        <name>carbamoyl phosphate</name>
        <dbReference type="ChEBI" id="CHEBI:58228"/>
    </ligand>
</feature>
<name>A0A7V3NUR1_UNCW3</name>
<gene>
    <name evidence="9" type="primary">argF</name>
    <name evidence="9" type="ORF">ENV38_05975</name>
</gene>
<dbReference type="PANTHER" id="PTHR45753:SF3">
    <property type="entry name" value="ORNITHINE TRANSCARBAMYLASE, MITOCHONDRIAL"/>
    <property type="match status" value="1"/>
</dbReference>
<dbReference type="Pfam" id="PF00185">
    <property type="entry name" value="OTCace"/>
    <property type="match status" value="1"/>
</dbReference>
<evidence type="ECO:0000256" key="4">
    <source>
        <dbReference type="ARBA" id="ARBA00022679"/>
    </source>
</evidence>
<comment type="caution">
    <text evidence="6">Lacks conserved residue(s) required for the propagation of feature annotation.</text>
</comment>
<dbReference type="PRINTS" id="PR00100">
    <property type="entry name" value="AOTCASE"/>
</dbReference>
<dbReference type="Gene3D" id="3.40.50.1370">
    <property type="entry name" value="Aspartate/ornithine carbamoyltransferase"/>
    <property type="match status" value="2"/>
</dbReference>
<evidence type="ECO:0000256" key="5">
    <source>
        <dbReference type="ARBA" id="ARBA00048772"/>
    </source>
</evidence>
<feature type="domain" description="Aspartate/ornithine carbamoyltransferase carbamoyl-P binding" evidence="8">
    <location>
        <begin position="3"/>
        <end position="140"/>
    </location>
</feature>
<protein>
    <recommendedName>
        <fullName evidence="3 6">Ornithine carbamoyltransferase</fullName>
        <shortName evidence="6">OTCase</shortName>
        <ecNumber evidence="3 6">2.1.3.3</ecNumber>
    </recommendedName>
</protein>
<proteinExistence type="inferred from homology"/>
<evidence type="ECO:0000259" key="7">
    <source>
        <dbReference type="Pfam" id="PF00185"/>
    </source>
</evidence>
<feature type="binding site" evidence="6">
    <location>
        <position position="157"/>
    </location>
    <ligand>
        <name>L-ornithine</name>
        <dbReference type="ChEBI" id="CHEBI:46911"/>
    </ligand>
</feature>
<reference evidence="9" key="1">
    <citation type="journal article" date="2020" name="mSystems">
        <title>Genome- and Community-Level Interaction Insights into Carbon Utilization and Element Cycling Functions of Hydrothermarchaeota in Hydrothermal Sediment.</title>
        <authorList>
            <person name="Zhou Z."/>
            <person name="Liu Y."/>
            <person name="Xu W."/>
            <person name="Pan J."/>
            <person name="Luo Z.H."/>
            <person name="Li M."/>
        </authorList>
    </citation>
    <scope>NUCLEOTIDE SEQUENCE [LARGE SCALE GENOMIC DNA]</scope>
    <source>
        <strain evidence="9">SpSt-754</strain>
    </source>
</reference>
<keyword evidence="4 6" id="KW-0808">Transferase</keyword>
<dbReference type="HAMAP" id="MF_01109">
    <property type="entry name" value="OTCase"/>
    <property type="match status" value="1"/>
</dbReference>
<feature type="binding site" evidence="6">
    <location>
        <position position="100"/>
    </location>
    <ligand>
        <name>carbamoyl phosphate</name>
        <dbReference type="ChEBI" id="CHEBI:58228"/>
    </ligand>
</feature>
<dbReference type="InterPro" id="IPR036901">
    <property type="entry name" value="Asp/Orn_carbamoylTrfase_sf"/>
</dbReference>
<evidence type="ECO:0000259" key="8">
    <source>
        <dbReference type="Pfam" id="PF02729"/>
    </source>
</evidence>
<sequence length="305" mass="34347">MKKDFLSILDLSVEEAHELIDFSLKVKKGKVKEKTLDGKVLALIFEKPSLRTRVTFERAIYDLGGKPIYLSNNDIRLGQRESVKDVSRNLEKWVDGIVARVFAHSTLIEMAENVRIPVVNALSDLEHPCQIVGDYITIFEKSGKTKVNLAFIGDGNNVANSLMLMTALLGGKFTIACPEGYEPNKNLYEKAIEISKTTGAKIEIVRDPKQAVKDADFIYTDVWASMGQEQEAEQRRQIFKNYKVDSELLKIAPSHVAVLHCLPAHRGEEITDEVLDGPHSIVLDQAENRLHSEKAILIKLFRNIY</sequence>
<dbReference type="SUPFAM" id="SSF53671">
    <property type="entry name" value="Aspartate/ornithine carbamoyltransferase"/>
    <property type="match status" value="1"/>
</dbReference>
<evidence type="ECO:0000256" key="1">
    <source>
        <dbReference type="ARBA" id="ARBA00004975"/>
    </source>
</evidence>
<comment type="similarity">
    <text evidence="2 6">Belongs to the aspartate/ornithine carbamoyltransferase superfamily. OTCase family.</text>
</comment>
<dbReference type="EMBL" id="DTGD01000225">
    <property type="protein sequence ID" value="HGB36432.1"/>
    <property type="molecule type" value="Genomic_DNA"/>
</dbReference>
<comment type="subcellular location">
    <subcellularLocation>
        <location evidence="6">Cytoplasm</location>
    </subcellularLocation>
</comment>
<dbReference type="InterPro" id="IPR024904">
    <property type="entry name" value="OTCase_ArgI"/>
</dbReference>
<dbReference type="FunFam" id="3.40.50.1370:FF:000008">
    <property type="entry name" value="Ornithine carbamoyltransferase"/>
    <property type="match status" value="1"/>
</dbReference>
<feature type="binding site" evidence="6">
    <location>
        <begin position="225"/>
        <end position="226"/>
    </location>
    <ligand>
        <name>L-ornithine</name>
        <dbReference type="ChEBI" id="CHEBI:46911"/>
    </ligand>
</feature>
<dbReference type="InterPro" id="IPR006130">
    <property type="entry name" value="Asp/Orn_carbamoylTrfase"/>
</dbReference>
<keyword evidence="6" id="KW-0963">Cytoplasm</keyword>